<comment type="catalytic activity">
    <reaction evidence="1">
        <text>Hydrolyzes the link between N-acetylmuramoyl residues and L-amino acid residues in certain cell-wall glycopeptides.</text>
        <dbReference type="EC" id="3.5.1.28"/>
    </reaction>
</comment>
<dbReference type="InterPro" id="IPR050695">
    <property type="entry name" value="N-acetylmuramoyl_amidase_3"/>
</dbReference>
<gene>
    <name evidence="7" type="ORF">CFter6_1446</name>
</gene>
<feature type="region of interest" description="Disordered" evidence="4">
    <location>
        <begin position="541"/>
        <end position="566"/>
    </location>
</feature>
<evidence type="ECO:0000256" key="3">
    <source>
        <dbReference type="ARBA" id="ARBA00022801"/>
    </source>
</evidence>
<dbReference type="SMART" id="SM00646">
    <property type="entry name" value="Ami_3"/>
    <property type="match status" value="1"/>
</dbReference>
<dbReference type="PANTHER" id="PTHR30404:SF0">
    <property type="entry name" value="N-ACETYLMURAMOYL-L-ALANINE AMIDASE AMIC"/>
    <property type="match status" value="1"/>
</dbReference>
<evidence type="ECO:0000313" key="8">
    <source>
        <dbReference type="Proteomes" id="UP000072421"/>
    </source>
</evidence>
<accession>A0A127P936</accession>
<dbReference type="EC" id="3.5.1.28" evidence="2"/>
<reference evidence="7 8" key="1">
    <citation type="submission" date="2015-11" db="EMBL/GenBank/DDBJ databases">
        <title>Exploring the genomic traits of fungus-feeding bacterial genus Collimonas.</title>
        <authorList>
            <person name="Song C."/>
            <person name="Schmidt R."/>
            <person name="de Jager V."/>
            <person name="Krzyzanowska D."/>
            <person name="Jongedijk E."/>
            <person name="Cankar K."/>
            <person name="Beekwilder J."/>
            <person name="van Veen A."/>
            <person name="de Boer W."/>
            <person name="van Veen J.A."/>
            <person name="Garbeva P."/>
        </authorList>
    </citation>
    <scope>NUCLEOTIDE SEQUENCE [LARGE SCALE GENOMIC DNA]</scope>
    <source>
        <strain evidence="7 8">Ter6</strain>
    </source>
</reference>
<dbReference type="Proteomes" id="UP000072421">
    <property type="component" value="Chromosome"/>
</dbReference>
<feature type="domain" description="MurNAc-LAA" evidence="6">
    <location>
        <begin position="313"/>
        <end position="431"/>
    </location>
</feature>
<dbReference type="EMBL" id="CP013232">
    <property type="protein sequence ID" value="AMO94154.1"/>
    <property type="molecule type" value="Genomic_DNA"/>
</dbReference>
<keyword evidence="3" id="KW-0378">Hydrolase</keyword>
<protein>
    <recommendedName>
        <fullName evidence="2">N-acetylmuramoyl-L-alanine amidase</fullName>
        <ecNumber evidence="2">3.5.1.28</ecNumber>
    </recommendedName>
</protein>
<dbReference type="GO" id="GO:0030288">
    <property type="term" value="C:outer membrane-bounded periplasmic space"/>
    <property type="evidence" value="ECO:0007669"/>
    <property type="project" value="TreeGrafter"/>
</dbReference>
<keyword evidence="5" id="KW-1133">Transmembrane helix</keyword>
<feature type="transmembrane region" description="Helical" evidence="5">
    <location>
        <begin position="47"/>
        <end position="69"/>
    </location>
</feature>
<dbReference type="PANTHER" id="PTHR30404">
    <property type="entry name" value="N-ACETYLMURAMOYL-L-ALANINE AMIDASE"/>
    <property type="match status" value="1"/>
</dbReference>
<dbReference type="GO" id="GO:0009253">
    <property type="term" value="P:peptidoglycan catabolic process"/>
    <property type="evidence" value="ECO:0007669"/>
    <property type="project" value="InterPro"/>
</dbReference>
<dbReference type="SUPFAM" id="SSF53187">
    <property type="entry name" value="Zn-dependent exopeptidases"/>
    <property type="match status" value="1"/>
</dbReference>
<dbReference type="PATRIC" id="fig|158899.10.peg.1458"/>
<evidence type="ECO:0000259" key="6">
    <source>
        <dbReference type="SMART" id="SM00646"/>
    </source>
</evidence>
<evidence type="ECO:0000256" key="1">
    <source>
        <dbReference type="ARBA" id="ARBA00001561"/>
    </source>
</evidence>
<evidence type="ECO:0000256" key="4">
    <source>
        <dbReference type="SAM" id="MobiDB-lite"/>
    </source>
</evidence>
<evidence type="ECO:0000256" key="2">
    <source>
        <dbReference type="ARBA" id="ARBA00011901"/>
    </source>
</evidence>
<dbReference type="Gene3D" id="3.40.630.40">
    <property type="entry name" value="Zn-dependent exopeptidases"/>
    <property type="match status" value="1"/>
</dbReference>
<dbReference type="Pfam" id="PF01520">
    <property type="entry name" value="Amidase_3"/>
    <property type="match status" value="1"/>
</dbReference>
<organism evidence="7">
    <name type="scientific">Collimonas fungivorans</name>
    <dbReference type="NCBI Taxonomy" id="158899"/>
    <lineage>
        <taxon>Bacteria</taxon>
        <taxon>Pseudomonadati</taxon>
        <taxon>Pseudomonadota</taxon>
        <taxon>Betaproteobacteria</taxon>
        <taxon>Burkholderiales</taxon>
        <taxon>Oxalobacteraceae</taxon>
        <taxon>Collimonas</taxon>
    </lineage>
</organism>
<evidence type="ECO:0000313" key="7">
    <source>
        <dbReference type="EMBL" id="AMO94154.1"/>
    </source>
</evidence>
<dbReference type="InterPro" id="IPR002508">
    <property type="entry name" value="MurNAc-LAA_cat"/>
</dbReference>
<proteinExistence type="predicted"/>
<name>A0A127P936_9BURK</name>
<sequence length="566" mass="62745">MAFPHRWAAAISAISVVPIHFPGGQTMFVSFFPTSIREVVPRHAGSWLVKLMLLMTLMITVSGSTAAAAPASLDKTRQAQLEAQLTGELQRVVNAQRRIEGQGRDVAVSARFVRDNRQQLGLVIDLSETYVPRVFGAEMEDLEHELSTVCHQLLRDIVVVRNVEFRYGGKDVYHYFPEQLEEDKQARTVSAASAWPMAAATVVTASGHGIYYHYGFKDWRAQRDPSNGIVEDFLTPNYATELSLWLSRRSEAASHFPRSTSSDEHEPSSQPWSNVGARYHLRAMYPDRPEIWHSLPNASDNLRERNEDIRSRPLFANVIGANALFHMHTNAANDAAASGASAFFQTGRVKDQQLADNILCYMKELIQAKDSYKNYKVSSKASGGNYAENRLATMPSVIIEAGFHTNPSDAAALKDPVFRTAAMKGVEKGYRLTAEDKGCEPFKIDRIPDASGMQNTYIPVEVHYQGYPQFAVTAKVEVVSCPSGWICSGGELEYLDQEDTPLVYEVMCNGISWSPATFRFKTSLSDLDGVSPAAVEHNMTCLPPGIRSNSGTDERPSISVRPQKTL</sequence>
<keyword evidence="5" id="KW-0812">Transmembrane</keyword>
<evidence type="ECO:0000256" key="5">
    <source>
        <dbReference type="SAM" id="Phobius"/>
    </source>
</evidence>
<dbReference type="AlphaFoldDB" id="A0A127P936"/>
<dbReference type="GO" id="GO:0008745">
    <property type="term" value="F:N-acetylmuramoyl-L-alanine amidase activity"/>
    <property type="evidence" value="ECO:0007669"/>
    <property type="project" value="UniProtKB-EC"/>
</dbReference>
<keyword evidence="5" id="KW-0472">Membrane</keyword>